<protein>
    <submittedName>
        <fullName evidence="1">Uncharacterized protein</fullName>
    </submittedName>
</protein>
<name>M1J4F0_NPVSL</name>
<dbReference type="Proteomes" id="UP000232896">
    <property type="component" value="Segment"/>
</dbReference>
<gene>
    <name evidence="1" type="ORF">SlsnVgp129</name>
</gene>
<reference evidence="1 2" key="1">
    <citation type="journal article" date="2013" name="Virus Res.">
        <title>Determination and analysis of the genome sequence of Spodoptera littoralis multiple nucleopolyhedrovirus.</title>
        <authorList>
            <person name="Breitenbach J.E."/>
            <person name="El-Sheikh el.-S.A."/>
            <person name="Harrison R.L."/>
            <person name="Rowley D.L."/>
            <person name="Sparks M.E."/>
            <person name="Gundersen-Rindal D.E."/>
            <person name="Popham H.J."/>
        </authorList>
    </citation>
    <scope>NUCLEOTIDE SEQUENCE [LARGE SCALE GENOMIC DNA]</scope>
    <source>
        <strain evidence="1">AN1956</strain>
    </source>
</reference>
<evidence type="ECO:0000313" key="1">
    <source>
        <dbReference type="EMBL" id="AGE89984.1"/>
    </source>
</evidence>
<sequence>MSSSIIHTGIINVNFFNVLDRDVEYKIENKTGRILFDAHVLEFAVPHIRDIFPLPNTLISVSSLKRSLFYTKFSECSNFVLKIDCVHHLHHFDGKFVYRWLRHYLCMRIIRKHDRDLFECIMDELFEKYHNDRDIIVSGDDRDPIDLDMHDGVENEEFSIDDDMKIDILTIHNDFDVFSEDALARIAKRETLRITHPPIKKTRYDVDEEDDDIDYDELDELENIEAEKEMEEFDIQIFNLIT</sequence>
<organismHost>
    <name type="scientific">Lepidoptera</name>
    <name type="common">moths &amp; butterflies</name>
    <dbReference type="NCBI Taxonomy" id="7088"/>
</organismHost>
<evidence type="ECO:0000313" key="2">
    <source>
        <dbReference type="Proteomes" id="UP000232896"/>
    </source>
</evidence>
<accession>M1J4F0</accession>
<organism evidence="1 2">
    <name type="scientific">Spodoptera littoralis nuclear polyhedrosis virus</name>
    <name type="common">SlNPV</name>
    <dbReference type="NCBI Taxonomy" id="10456"/>
    <lineage>
        <taxon>Viruses</taxon>
        <taxon>Viruses incertae sedis</taxon>
        <taxon>Naldaviricetes</taxon>
        <taxon>Lefavirales</taxon>
        <taxon>Baculoviridae</taxon>
        <taxon>Alphabaculovirus</taxon>
        <taxon>Alphabaculovirus splittoralis</taxon>
    </lineage>
</organism>
<dbReference type="EMBL" id="JX454574">
    <property type="protein sequence ID" value="AGE89984.1"/>
    <property type="molecule type" value="Genomic_DNA"/>
</dbReference>
<keyword evidence="2" id="KW-1185">Reference proteome</keyword>
<dbReference type="OrthoDB" id="30936at10239"/>
<proteinExistence type="predicted"/>